<dbReference type="AlphaFoldDB" id="A0A538TSN9"/>
<protein>
    <submittedName>
        <fullName evidence="1">Uncharacterized protein</fullName>
    </submittedName>
</protein>
<sequence>MSAVLLTRYKIADLAAWTALETGRRLLPPGCSLHRLVREELYLFEADAGAAPAAFEEPLRRAIENSNFFVNPNKERYRFLTSSGRGESLAAPDGAWGILARPRDDTRDEGLRERLSREHPIDGLGAIRRARLWWLWTEGPEGRSAMKECYEQVGPVSGARRGLLVNPHAESDLRIEGSVPWRTVEAFLVQAAAPFRSAA</sequence>
<dbReference type="Proteomes" id="UP000317691">
    <property type="component" value="Unassembled WGS sequence"/>
</dbReference>
<evidence type="ECO:0000313" key="1">
    <source>
        <dbReference type="EMBL" id="TMQ66653.1"/>
    </source>
</evidence>
<name>A0A538TSN9_UNCEI</name>
<gene>
    <name evidence="1" type="ORF">E6K79_01665</name>
</gene>
<reference evidence="1 2" key="1">
    <citation type="journal article" date="2019" name="Nat. Microbiol.">
        <title>Mediterranean grassland soil C-N compound turnover is dependent on rainfall and depth, and is mediated by genomically divergent microorganisms.</title>
        <authorList>
            <person name="Diamond S."/>
            <person name="Andeer P.F."/>
            <person name="Li Z."/>
            <person name="Crits-Christoph A."/>
            <person name="Burstein D."/>
            <person name="Anantharaman K."/>
            <person name="Lane K.R."/>
            <person name="Thomas B.C."/>
            <person name="Pan C."/>
            <person name="Northen T.R."/>
            <person name="Banfield J.F."/>
        </authorList>
    </citation>
    <scope>NUCLEOTIDE SEQUENCE [LARGE SCALE GENOMIC DNA]</scope>
    <source>
        <strain evidence="1">WS_9</strain>
    </source>
</reference>
<comment type="caution">
    <text evidence="1">The sequence shown here is derived from an EMBL/GenBank/DDBJ whole genome shotgun (WGS) entry which is preliminary data.</text>
</comment>
<dbReference type="EMBL" id="VBOZ01000008">
    <property type="protein sequence ID" value="TMQ66653.1"/>
    <property type="molecule type" value="Genomic_DNA"/>
</dbReference>
<accession>A0A538TSN9</accession>
<organism evidence="1 2">
    <name type="scientific">Eiseniibacteriota bacterium</name>
    <dbReference type="NCBI Taxonomy" id="2212470"/>
    <lineage>
        <taxon>Bacteria</taxon>
        <taxon>Candidatus Eiseniibacteriota</taxon>
    </lineage>
</organism>
<proteinExistence type="predicted"/>
<evidence type="ECO:0000313" key="2">
    <source>
        <dbReference type="Proteomes" id="UP000317691"/>
    </source>
</evidence>